<evidence type="ECO:0000313" key="2">
    <source>
        <dbReference type="EMBL" id="GAA3540189.1"/>
    </source>
</evidence>
<evidence type="ECO:0000259" key="1">
    <source>
        <dbReference type="Pfam" id="PF18598"/>
    </source>
</evidence>
<dbReference type="SUPFAM" id="SSF46689">
    <property type="entry name" value="Homeodomain-like"/>
    <property type="match status" value="1"/>
</dbReference>
<organism evidence="2 3">
    <name type="scientific">Amycolatopsis ultiminotia</name>
    <dbReference type="NCBI Taxonomy" id="543629"/>
    <lineage>
        <taxon>Bacteria</taxon>
        <taxon>Bacillati</taxon>
        <taxon>Actinomycetota</taxon>
        <taxon>Actinomycetes</taxon>
        <taxon>Pseudonocardiales</taxon>
        <taxon>Pseudonocardiaceae</taxon>
        <taxon>Amycolatopsis</taxon>
    </lineage>
</organism>
<accession>A0ABP6VSE8</accession>
<sequence>MTGPVSTDTVVRAATAAYLHGEPIDMSALAASLGLSRATLYRRVGNHEQLLGLVLAASAERGYRALTAEPAEPGMANVLAVVERFMRTVVEAEPLRSLVARDPVLFVRVVMAPGPVEAGATRLFTELLETNGLHFTAPTAAIAQAVIRIADSFMYSQLLGGPPQLDEAIQVIRLLLSTAD</sequence>
<dbReference type="Gene3D" id="1.10.357.10">
    <property type="entry name" value="Tetracycline Repressor, domain 2"/>
    <property type="match status" value="1"/>
</dbReference>
<evidence type="ECO:0000313" key="3">
    <source>
        <dbReference type="Proteomes" id="UP001500689"/>
    </source>
</evidence>
<dbReference type="Proteomes" id="UP001500689">
    <property type="component" value="Unassembled WGS sequence"/>
</dbReference>
<reference evidence="3" key="1">
    <citation type="journal article" date="2019" name="Int. J. Syst. Evol. Microbiol.">
        <title>The Global Catalogue of Microorganisms (GCM) 10K type strain sequencing project: providing services to taxonomists for standard genome sequencing and annotation.</title>
        <authorList>
            <consortium name="The Broad Institute Genomics Platform"/>
            <consortium name="The Broad Institute Genome Sequencing Center for Infectious Disease"/>
            <person name="Wu L."/>
            <person name="Ma J."/>
        </authorList>
    </citation>
    <scope>NUCLEOTIDE SEQUENCE [LARGE SCALE GENOMIC DNA]</scope>
    <source>
        <strain evidence="3">JCM 16898</strain>
    </source>
</reference>
<dbReference type="Pfam" id="PF18598">
    <property type="entry name" value="TetR_C_36"/>
    <property type="match status" value="1"/>
</dbReference>
<dbReference type="InterPro" id="IPR041485">
    <property type="entry name" value="TetR_C_36"/>
</dbReference>
<name>A0ABP6VSE8_9PSEU</name>
<dbReference type="RefSeq" id="WP_344858814.1">
    <property type="nucleotide sequence ID" value="NZ_BAAAZN010000004.1"/>
</dbReference>
<dbReference type="EMBL" id="BAAAZN010000004">
    <property type="protein sequence ID" value="GAA3540189.1"/>
    <property type="molecule type" value="Genomic_DNA"/>
</dbReference>
<comment type="caution">
    <text evidence="2">The sequence shown here is derived from an EMBL/GenBank/DDBJ whole genome shotgun (WGS) entry which is preliminary data.</text>
</comment>
<keyword evidence="3" id="KW-1185">Reference proteome</keyword>
<feature type="domain" description="QsdR TetR regulatory C-terminal" evidence="1">
    <location>
        <begin position="74"/>
        <end position="176"/>
    </location>
</feature>
<gene>
    <name evidence="2" type="ORF">GCM10022222_24780</name>
</gene>
<protein>
    <recommendedName>
        <fullName evidence="1">QsdR TetR regulatory C-terminal domain-containing protein</fullName>
    </recommendedName>
</protein>
<dbReference type="InterPro" id="IPR009057">
    <property type="entry name" value="Homeodomain-like_sf"/>
</dbReference>
<proteinExistence type="predicted"/>